<name>A0ABT8M0H4_9EURY</name>
<evidence type="ECO:0000313" key="2">
    <source>
        <dbReference type="EMBL" id="MDN7012523.1"/>
    </source>
</evidence>
<reference evidence="2" key="1">
    <citation type="submission" date="2019-05" db="EMBL/GenBank/DDBJ databases">
        <title>Isolation and characterization of methanogens from the cold seep sediment at Four-Way Closure Ridge.</title>
        <authorList>
            <person name="You Y.-T."/>
            <person name="Chen S.-C."/>
            <person name="Zhang W.-L."/>
            <person name="Lai M.-C."/>
        </authorList>
    </citation>
    <scope>NUCLEOTIDE SEQUENCE</scope>
    <source>
        <strain evidence="2">FWC-SCC3</strain>
    </source>
</reference>
<protein>
    <recommendedName>
        <fullName evidence="1">Peptidase M13 C-terminal domain-containing protein</fullName>
    </recommendedName>
</protein>
<dbReference type="Gene3D" id="3.40.390.10">
    <property type="entry name" value="Collagenase (Catalytic Domain)"/>
    <property type="match status" value="1"/>
</dbReference>
<dbReference type="InterPro" id="IPR018497">
    <property type="entry name" value="Peptidase_M13_C"/>
</dbReference>
<comment type="caution">
    <text evidence="2">The sequence shown here is derived from an EMBL/GenBank/DDBJ whole genome shotgun (WGS) entry which is preliminary data.</text>
</comment>
<keyword evidence="3" id="KW-1185">Reference proteome</keyword>
<dbReference type="EMBL" id="VCYI01000006">
    <property type="protein sequence ID" value="MDN7012523.1"/>
    <property type="molecule type" value="Genomic_DNA"/>
</dbReference>
<feature type="domain" description="Peptidase M13 C-terminal" evidence="1">
    <location>
        <begin position="11"/>
        <end position="42"/>
    </location>
</feature>
<proteinExistence type="predicted"/>
<evidence type="ECO:0000313" key="3">
    <source>
        <dbReference type="Proteomes" id="UP001168423"/>
    </source>
</evidence>
<dbReference type="SUPFAM" id="SSF55486">
    <property type="entry name" value="Metalloproteases ('zincins'), catalytic domain"/>
    <property type="match status" value="1"/>
</dbReference>
<evidence type="ECO:0000259" key="1">
    <source>
        <dbReference type="Pfam" id="PF01431"/>
    </source>
</evidence>
<gene>
    <name evidence="2" type="ORF">FGW20_05605</name>
</gene>
<organism evidence="2 3">
    <name type="scientific">Methanoculleus methanifontis</name>
    <dbReference type="NCBI Taxonomy" id="2584086"/>
    <lineage>
        <taxon>Archaea</taxon>
        <taxon>Methanobacteriati</taxon>
        <taxon>Methanobacteriota</taxon>
        <taxon>Stenosarchaea group</taxon>
        <taxon>Methanomicrobia</taxon>
        <taxon>Methanomicrobiales</taxon>
        <taxon>Methanomicrobiaceae</taxon>
        <taxon>Methanoculleus</taxon>
    </lineage>
</organism>
<dbReference type="Proteomes" id="UP001168423">
    <property type="component" value="Unassembled WGS sequence"/>
</dbReference>
<dbReference type="InterPro" id="IPR024079">
    <property type="entry name" value="MetalloPept_cat_dom_sf"/>
</dbReference>
<dbReference type="Pfam" id="PF01431">
    <property type="entry name" value="Peptidase_M13"/>
    <property type="match status" value="1"/>
</dbReference>
<sequence length="69" mass="8147">MPRPPLLAGEERTARVLTEPHSPEKFRVNGVLFNIPEFYEAFPEFYEAFPEIRPGDALYREVEERPVIW</sequence>
<accession>A0ABT8M0H4</accession>
<dbReference type="RefSeq" id="WP_301677116.1">
    <property type="nucleotide sequence ID" value="NZ_VCYI01000006.1"/>
</dbReference>